<dbReference type="GO" id="GO:0046872">
    <property type="term" value="F:metal ion binding"/>
    <property type="evidence" value="ECO:0007669"/>
    <property type="project" value="UniProtKB-KW"/>
</dbReference>
<dbReference type="Proteomes" id="UP000242949">
    <property type="component" value="Unassembled WGS sequence"/>
</dbReference>
<dbReference type="PANTHER" id="PTHR46470">
    <property type="entry name" value="N-ACYLNEURAMINATE-9-PHOSPHATASE"/>
    <property type="match status" value="1"/>
</dbReference>
<dbReference type="InterPro" id="IPR006439">
    <property type="entry name" value="HAD-SF_hydro_IA"/>
</dbReference>
<dbReference type="InterPro" id="IPR023214">
    <property type="entry name" value="HAD_sf"/>
</dbReference>
<gene>
    <name evidence="5" type="ORF">SAMN05421734_101376</name>
</gene>
<dbReference type="Gene3D" id="1.20.120.710">
    <property type="entry name" value="Haloacid dehalogenase hydrolase-like domain"/>
    <property type="match status" value="1"/>
</dbReference>
<evidence type="ECO:0000256" key="2">
    <source>
        <dbReference type="ARBA" id="ARBA00022723"/>
    </source>
</evidence>
<dbReference type="AlphaFoldDB" id="A0A1G6GPZ0"/>
<dbReference type="STRING" id="1612202.SAMN05421734_101376"/>
<evidence type="ECO:0000256" key="3">
    <source>
        <dbReference type="ARBA" id="ARBA00022801"/>
    </source>
</evidence>
<evidence type="ECO:0000256" key="4">
    <source>
        <dbReference type="ARBA" id="ARBA00022842"/>
    </source>
</evidence>
<dbReference type="InterPro" id="IPR051400">
    <property type="entry name" value="HAD-like_hydrolase"/>
</dbReference>
<dbReference type="Gene3D" id="3.40.50.1000">
    <property type="entry name" value="HAD superfamily/HAD-like"/>
    <property type="match status" value="1"/>
</dbReference>
<dbReference type="OrthoDB" id="25198at2"/>
<dbReference type="EMBL" id="FMYI01000001">
    <property type="protein sequence ID" value="SDB84019.1"/>
    <property type="molecule type" value="Genomic_DNA"/>
</dbReference>
<accession>A0A1G6GPZ0</accession>
<dbReference type="GO" id="GO:0044281">
    <property type="term" value="P:small molecule metabolic process"/>
    <property type="evidence" value="ECO:0007669"/>
    <property type="project" value="UniProtKB-ARBA"/>
</dbReference>
<dbReference type="InterPro" id="IPR036412">
    <property type="entry name" value="HAD-like_sf"/>
</dbReference>
<proteinExistence type="predicted"/>
<dbReference type="SUPFAM" id="SSF56784">
    <property type="entry name" value="HAD-like"/>
    <property type="match status" value="1"/>
</dbReference>
<keyword evidence="2" id="KW-0479">Metal-binding</keyword>
<keyword evidence="3 5" id="KW-0378">Hydrolase</keyword>
<sequence>MKTIIFDVDDTLYDQAQSFHDTFKALIDDTYSYDEIDRIYRTSREYSEDLFDQSEKGEISVLDWQTGRISKALFDYGIEIDDKKALAFHERYKEAQANITLFPEVKRLLEQLSQKPVRLAVLTNGEEKHQRMKITQLDLTRWIPNDHIFISGAYGVAKPHPDIFKHVEEAIDARSEACVYVGDSFEKDIIGAKQVGWQAVWMNHRKRQPDTESLYQADKEVKSAEGLADTLLTDYTI</sequence>
<comment type="cofactor">
    <cofactor evidence="1">
        <name>Mg(2+)</name>
        <dbReference type="ChEBI" id="CHEBI:18420"/>
    </cofactor>
</comment>
<dbReference type="GO" id="GO:0016791">
    <property type="term" value="F:phosphatase activity"/>
    <property type="evidence" value="ECO:0007669"/>
    <property type="project" value="TreeGrafter"/>
</dbReference>
<evidence type="ECO:0000313" key="6">
    <source>
        <dbReference type="Proteomes" id="UP000242949"/>
    </source>
</evidence>
<dbReference type="RefSeq" id="WP_090792392.1">
    <property type="nucleotide sequence ID" value="NZ_FMYI01000001.1"/>
</dbReference>
<dbReference type="Pfam" id="PF00702">
    <property type="entry name" value="Hydrolase"/>
    <property type="match status" value="1"/>
</dbReference>
<dbReference type="SFLD" id="SFLDG01135">
    <property type="entry name" value="C1.5.6:_HAD__Beta-PGM__Phospha"/>
    <property type="match status" value="1"/>
</dbReference>
<dbReference type="SFLD" id="SFLDS00003">
    <property type="entry name" value="Haloacid_Dehalogenase"/>
    <property type="match status" value="1"/>
</dbReference>
<name>A0A1G6GPZ0_9BACI</name>
<dbReference type="NCBIfam" id="TIGR01549">
    <property type="entry name" value="HAD-SF-IA-v1"/>
    <property type="match status" value="1"/>
</dbReference>
<keyword evidence="4" id="KW-0460">Magnesium</keyword>
<dbReference type="NCBIfam" id="TIGR01509">
    <property type="entry name" value="HAD-SF-IA-v3"/>
    <property type="match status" value="1"/>
</dbReference>
<dbReference type="PANTHER" id="PTHR46470:SF2">
    <property type="entry name" value="GLYCERALDEHYDE 3-PHOSPHATE PHOSPHATASE"/>
    <property type="match status" value="1"/>
</dbReference>
<evidence type="ECO:0000256" key="1">
    <source>
        <dbReference type="ARBA" id="ARBA00001946"/>
    </source>
</evidence>
<keyword evidence="6" id="KW-1185">Reference proteome</keyword>
<protein>
    <submittedName>
        <fullName evidence="5">Putative hydrolase of the HAD superfamily</fullName>
    </submittedName>
</protein>
<dbReference type="PRINTS" id="PR00413">
    <property type="entry name" value="HADHALOGNASE"/>
</dbReference>
<evidence type="ECO:0000313" key="5">
    <source>
        <dbReference type="EMBL" id="SDB84019.1"/>
    </source>
</evidence>
<reference evidence="6" key="1">
    <citation type="submission" date="2016-09" db="EMBL/GenBank/DDBJ databases">
        <authorList>
            <person name="Varghese N."/>
            <person name="Submissions S."/>
        </authorList>
    </citation>
    <scope>NUCLEOTIDE SEQUENCE [LARGE SCALE GENOMIC DNA]</scope>
    <source>
        <strain evidence="6">S5</strain>
    </source>
</reference>
<dbReference type="SFLD" id="SFLDG01129">
    <property type="entry name" value="C1.5:_HAD__Beta-PGM__Phosphata"/>
    <property type="match status" value="1"/>
</dbReference>
<organism evidence="5 6">
    <name type="scientific">Pelagirhabdus alkalitolerans</name>
    <dbReference type="NCBI Taxonomy" id="1612202"/>
    <lineage>
        <taxon>Bacteria</taxon>
        <taxon>Bacillati</taxon>
        <taxon>Bacillota</taxon>
        <taxon>Bacilli</taxon>
        <taxon>Bacillales</taxon>
        <taxon>Bacillaceae</taxon>
        <taxon>Pelagirhabdus</taxon>
    </lineage>
</organism>